<dbReference type="Pfam" id="PF00194">
    <property type="entry name" value="Carb_anhydrase"/>
    <property type="match status" value="1"/>
</dbReference>
<comment type="catalytic activity">
    <reaction evidence="6">
        <text>hydrogencarbonate + H(+) = CO2 + H2O</text>
        <dbReference type="Rhea" id="RHEA:10748"/>
        <dbReference type="ChEBI" id="CHEBI:15377"/>
        <dbReference type="ChEBI" id="CHEBI:15378"/>
        <dbReference type="ChEBI" id="CHEBI:16526"/>
        <dbReference type="ChEBI" id="CHEBI:17544"/>
        <dbReference type="EC" id="4.2.1.1"/>
    </reaction>
</comment>
<dbReference type="Gene3D" id="3.10.200.10">
    <property type="entry name" value="Alpha carbonic anhydrase"/>
    <property type="match status" value="1"/>
</dbReference>
<evidence type="ECO:0000313" key="9">
    <source>
        <dbReference type="EMBL" id="KAF2966928.1"/>
    </source>
</evidence>
<keyword evidence="7" id="KW-0732">Signal</keyword>
<dbReference type="PANTHER" id="PTHR18952">
    <property type="entry name" value="CARBONIC ANHYDRASE"/>
    <property type="match status" value="1"/>
</dbReference>
<evidence type="ECO:0000256" key="7">
    <source>
        <dbReference type="SAM" id="SignalP"/>
    </source>
</evidence>
<comment type="similarity">
    <text evidence="1">Belongs to the alpha-carbonic anhydrase family.</text>
</comment>
<keyword evidence="5" id="KW-0456">Lyase</keyword>
<reference evidence="9 10" key="1">
    <citation type="submission" date="2019-12" db="EMBL/GenBank/DDBJ databases">
        <title>Draft genome sequence of the ascomycete Xylaria multiplex DSM 110363.</title>
        <authorList>
            <person name="Buettner E."/>
            <person name="Kellner H."/>
        </authorList>
    </citation>
    <scope>NUCLEOTIDE SEQUENCE [LARGE SCALE GENOMIC DNA]</scope>
    <source>
        <strain evidence="9 10">DSM 110363</strain>
    </source>
</reference>
<evidence type="ECO:0000256" key="1">
    <source>
        <dbReference type="ARBA" id="ARBA00010718"/>
    </source>
</evidence>
<feature type="signal peptide" evidence="7">
    <location>
        <begin position="1"/>
        <end position="20"/>
    </location>
</feature>
<evidence type="ECO:0000256" key="2">
    <source>
        <dbReference type="ARBA" id="ARBA00012925"/>
    </source>
</evidence>
<dbReference type="GO" id="GO:0004089">
    <property type="term" value="F:carbonate dehydratase activity"/>
    <property type="evidence" value="ECO:0007669"/>
    <property type="project" value="UniProtKB-EC"/>
</dbReference>
<keyword evidence="4" id="KW-0862">Zinc</keyword>
<evidence type="ECO:0000256" key="5">
    <source>
        <dbReference type="ARBA" id="ARBA00023239"/>
    </source>
</evidence>
<dbReference type="Proteomes" id="UP000481858">
    <property type="component" value="Unassembled WGS sequence"/>
</dbReference>
<evidence type="ECO:0000313" key="10">
    <source>
        <dbReference type="Proteomes" id="UP000481858"/>
    </source>
</evidence>
<dbReference type="InterPro" id="IPR041891">
    <property type="entry name" value="Alpha_CA_prokaryot-like"/>
</dbReference>
<dbReference type="CDD" id="cd03124">
    <property type="entry name" value="alpha_CA_prokaryotic_like"/>
    <property type="match status" value="1"/>
</dbReference>
<keyword evidence="10" id="KW-1185">Reference proteome</keyword>
<accession>A0A7C8MP01</accession>
<dbReference type="InterPro" id="IPR036398">
    <property type="entry name" value="CA_dom_sf"/>
</dbReference>
<protein>
    <recommendedName>
        <fullName evidence="2">carbonic anhydrase</fullName>
        <ecNumber evidence="2">4.2.1.1</ecNumber>
    </recommendedName>
</protein>
<organism evidence="9 10">
    <name type="scientific">Xylaria multiplex</name>
    <dbReference type="NCBI Taxonomy" id="323545"/>
    <lineage>
        <taxon>Eukaryota</taxon>
        <taxon>Fungi</taxon>
        <taxon>Dikarya</taxon>
        <taxon>Ascomycota</taxon>
        <taxon>Pezizomycotina</taxon>
        <taxon>Sordariomycetes</taxon>
        <taxon>Xylariomycetidae</taxon>
        <taxon>Xylariales</taxon>
        <taxon>Xylariaceae</taxon>
        <taxon>Xylaria</taxon>
    </lineage>
</organism>
<evidence type="ECO:0000256" key="6">
    <source>
        <dbReference type="ARBA" id="ARBA00048348"/>
    </source>
</evidence>
<feature type="domain" description="Alpha-carbonic anhydrase" evidence="8">
    <location>
        <begin position="40"/>
        <end position="289"/>
    </location>
</feature>
<name>A0A7C8MP01_9PEZI</name>
<dbReference type="InParanoid" id="A0A7C8MP01"/>
<dbReference type="SUPFAM" id="SSF51069">
    <property type="entry name" value="Carbonic anhydrase"/>
    <property type="match status" value="1"/>
</dbReference>
<dbReference type="InterPro" id="IPR023561">
    <property type="entry name" value="Carbonic_anhydrase_a-class"/>
</dbReference>
<dbReference type="AlphaFoldDB" id="A0A7C8MP01"/>
<dbReference type="InterPro" id="IPR001148">
    <property type="entry name" value="CA_dom"/>
</dbReference>
<dbReference type="PROSITE" id="PS51144">
    <property type="entry name" value="ALPHA_CA_2"/>
    <property type="match status" value="1"/>
</dbReference>
<dbReference type="EC" id="4.2.1.1" evidence="2"/>
<evidence type="ECO:0000256" key="4">
    <source>
        <dbReference type="ARBA" id="ARBA00022833"/>
    </source>
</evidence>
<dbReference type="SMART" id="SM01057">
    <property type="entry name" value="Carb_anhydrase"/>
    <property type="match status" value="1"/>
</dbReference>
<dbReference type="EMBL" id="WUBL01000078">
    <property type="protein sequence ID" value="KAF2966928.1"/>
    <property type="molecule type" value="Genomic_DNA"/>
</dbReference>
<keyword evidence="3" id="KW-0479">Metal-binding</keyword>
<dbReference type="GO" id="GO:0008270">
    <property type="term" value="F:zinc ion binding"/>
    <property type="evidence" value="ECO:0007669"/>
    <property type="project" value="InterPro"/>
</dbReference>
<proteinExistence type="inferred from homology"/>
<sequence>MAALPKTILLLAAVITPVFGFCGARTHLDRRAEGETVPVATFGYFGLGGPLMWHQLSPENSACSTGTNQSPINMVAGSFTLTPASNLTVTLPDTVPEAEFENLGSTIEVVMEGLGGTLELNGLEYELLQFHFHHPSEHVDNGVSMPMEMHMVFSHETQLAVIGVYIDLVDSVSSNATSLHLRRRASSSSMLESIFSSIDGIATPGSVTKTPAFSMTELNDLLDTTDFQRYSGSLTTPPCSEGVEWSVPTKKLALSRETFAKVRDVVGFNSRYPQNTPGMINLLAMAKLE</sequence>
<dbReference type="OrthoDB" id="429145at2759"/>
<comment type="caution">
    <text evidence="9">The sequence shown here is derived from an EMBL/GenBank/DDBJ whole genome shotgun (WGS) entry which is preliminary data.</text>
</comment>
<evidence type="ECO:0000259" key="8">
    <source>
        <dbReference type="PROSITE" id="PS51144"/>
    </source>
</evidence>
<dbReference type="PANTHER" id="PTHR18952:SF265">
    <property type="entry name" value="CARBONIC ANHYDRASE"/>
    <property type="match status" value="1"/>
</dbReference>
<gene>
    <name evidence="9" type="ORF">GQX73_g6659</name>
</gene>
<feature type="chain" id="PRO_5028858624" description="carbonic anhydrase" evidence="7">
    <location>
        <begin position="21"/>
        <end position="289"/>
    </location>
</feature>
<evidence type="ECO:0000256" key="3">
    <source>
        <dbReference type="ARBA" id="ARBA00022723"/>
    </source>
</evidence>